<accession>A0AAP2UH26</accession>
<reference evidence="1" key="1">
    <citation type="submission" date="2022-06" db="EMBL/GenBank/DDBJ databases">
        <title>Isolation of gut microbiota from human fecal samples.</title>
        <authorList>
            <person name="Pamer E.G."/>
            <person name="Barat B."/>
            <person name="Waligurski E."/>
            <person name="Medina S."/>
            <person name="Paddock L."/>
            <person name="Mostad J."/>
        </authorList>
    </citation>
    <scope>NUCLEOTIDE SEQUENCE</scope>
    <source>
        <strain evidence="1">DFI.6.24</strain>
    </source>
</reference>
<protein>
    <submittedName>
        <fullName evidence="1">Uncharacterized protein</fullName>
    </submittedName>
</protein>
<dbReference type="EMBL" id="JANGBO010000001">
    <property type="protein sequence ID" value="MCQ5060711.1"/>
    <property type="molecule type" value="Genomic_DNA"/>
</dbReference>
<organism evidence="1 2">
    <name type="scientific">Faecalibacillus intestinalis</name>
    <dbReference type="NCBI Taxonomy" id="1982626"/>
    <lineage>
        <taxon>Bacteria</taxon>
        <taxon>Bacillati</taxon>
        <taxon>Bacillota</taxon>
        <taxon>Erysipelotrichia</taxon>
        <taxon>Erysipelotrichales</taxon>
        <taxon>Coprobacillaceae</taxon>
        <taxon>Faecalibacillus</taxon>
    </lineage>
</organism>
<dbReference type="AlphaFoldDB" id="A0AAP2UH26"/>
<dbReference type="RefSeq" id="WP_227351719.1">
    <property type="nucleotide sequence ID" value="NZ_JAJDKX010000001.1"/>
</dbReference>
<gene>
    <name evidence="1" type="ORF">NE542_02515</name>
</gene>
<sequence length="357" mass="36752">MAIKASNQVDLLDMTDGYTVVLTNDNYTFLGTTTAVNGTQTTSTQVMALQGSETVPAKIGTITCPTGISAVSDGKTPMPTITITATSALTKTGSFTIPIIVNEGTVNEVTINKVFSYSIAFKGNQGIQGTSVKISSKSIQYVGSSSGTTTPTSGWQDTIPSVSAGNYLWTKTTVTYSDGTSTVSYSVARQGANGSSPTVSKTVTEYVQSTSGTTTPTSGWSTTPPTATAGQYIWTRVTVTYSDGKTAISYTVSKNGANGAKGDKGDKGETGAKGDDAIYMNITSSNGNVFKNTAIATTLTAHVYKGATELTSAAITALGTIKWYKDAGTTAVGTGQTFTVSAGDVTNKATYTAQLEG</sequence>
<name>A0AAP2UH26_9FIRM</name>
<proteinExistence type="predicted"/>
<comment type="caution">
    <text evidence="1">The sequence shown here is derived from an EMBL/GenBank/DDBJ whole genome shotgun (WGS) entry which is preliminary data.</text>
</comment>
<dbReference type="Proteomes" id="UP001204814">
    <property type="component" value="Unassembled WGS sequence"/>
</dbReference>
<evidence type="ECO:0000313" key="1">
    <source>
        <dbReference type="EMBL" id="MCQ5060711.1"/>
    </source>
</evidence>
<evidence type="ECO:0000313" key="2">
    <source>
        <dbReference type="Proteomes" id="UP001204814"/>
    </source>
</evidence>